<dbReference type="InterPro" id="IPR020454">
    <property type="entry name" value="DAG/PE-bd"/>
</dbReference>
<evidence type="ECO:0000256" key="9">
    <source>
        <dbReference type="ARBA" id="ARBA00022737"/>
    </source>
</evidence>
<evidence type="ECO:0000259" key="15">
    <source>
        <dbReference type="PROSITE" id="PS50081"/>
    </source>
</evidence>
<evidence type="ECO:0000256" key="4">
    <source>
        <dbReference type="ARBA" id="ARBA00022475"/>
    </source>
</evidence>
<gene>
    <name evidence="16" type="ORF">NMOB1V02_LOCUS22</name>
</gene>
<feature type="domain" description="Phorbol-ester/DAG-type" evidence="15">
    <location>
        <begin position="242"/>
        <end position="292"/>
    </location>
</feature>
<dbReference type="FunFam" id="3.30.60.20:FF:000022">
    <property type="entry name" value="SH3 and cysteine-rich domain-containing protein 3 isoform 2"/>
    <property type="match status" value="1"/>
</dbReference>
<evidence type="ECO:0000256" key="1">
    <source>
        <dbReference type="ARBA" id="ARBA00004278"/>
    </source>
</evidence>
<keyword evidence="7" id="KW-0808">Transferase</keyword>
<dbReference type="InterPro" id="IPR057764">
    <property type="entry name" value="Ubiquitin_PRKD1-3_N"/>
</dbReference>
<feature type="domain" description="Phorbol-ester/DAG-type" evidence="15">
    <location>
        <begin position="115"/>
        <end position="165"/>
    </location>
</feature>
<keyword evidence="12" id="KW-0862">Zinc</keyword>
<evidence type="ECO:0000256" key="10">
    <source>
        <dbReference type="ARBA" id="ARBA00022771"/>
    </source>
</evidence>
<organism evidence="16">
    <name type="scientific">Notodromas monacha</name>
    <dbReference type="NCBI Taxonomy" id="399045"/>
    <lineage>
        <taxon>Eukaryota</taxon>
        <taxon>Metazoa</taxon>
        <taxon>Ecdysozoa</taxon>
        <taxon>Arthropoda</taxon>
        <taxon>Crustacea</taxon>
        <taxon>Oligostraca</taxon>
        <taxon>Ostracoda</taxon>
        <taxon>Podocopa</taxon>
        <taxon>Podocopida</taxon>
        <taxon>Cypridocopina</taxon>
        <taxon>Cypridoidea</taxon>
        <taxon>Cyprididae</taxon>
        <taxon>Notodromas</taxon>
    </lineage>
</organism>
<evidence type="ECO:0000256" key="5">
    <source>
        <dbReference type="ARBA" id="ARBA00022490"/>
    </source>
</evidence>
<accession>A0A7R9BCX4</accession>
<dbReference type="SMART" id="SM00109">
    <property type="entry name" value="C1"/>
    <property type="match status" value="2"/>
</dbReference>
<dbReference type="GO" id="GO:0008270">
    <property type="term" value="F:zinc ion binding"/>
    <property type="evidence" value="ECO:0007669"/>
    <property type="project" value="UniProtKB-KW"/>
</dbReference>
<keyword evidence="8" id="KW-0479">Metal-binding</keyword>
<dbReference type="EMBL" id="OA882038">
    <property type="protein sequence ID" value="CAD7272072.1"/>
    <property type="molecule type" value="Genomic_DNA"/>
</dbReference>
<evidence type="ECO:0000256" key="7">
    <source>
        <dbReference type="ARBA" id="ARBA00022679"/>
    </source>
</evidence>
<evidence type="ECO:0000313" key="17">
    <source>
        <dbReference type="Proteomes" id="UP000678499"/>
    </source>
</evidence>
<comment type="subcellular location">
    <subcellularLocation>
        <location evidence="1">Cell membrane</location>
        <location evidence="1">Sarcolemma</location>
        <topology evidence="1">Peripheral membrane protein</topology>
        <orientation evidence="1">Cytoplasmic side</orientation>
    </subcellularLocation>
    <subcellularLocation>
        <location evidence="2">Cytoplasm</location>
    </subcellularLocation>
</comment>
<keyword evidence="11" id="KW-0418">Kinase</keyword>
<dbReference type="InterPro" id="IPR046349">
    <property type="entry name" value="C1-like_sf"/>
</dbReference>
<evidence type="ECO:0000256" key="12">
    <source>
        <dbReference type="ARBA" id="ARBA00022833"/>
    </source>
</evidence>
<keyword evidence="5" id="KW-0963">Cytoplasm</keyword>
<dbReference type="EMBL" id="CAJPEX010000001">
    <property type="protein sequence ID" value="CAG0912224.1"/>
    <property type="molecule type" value="Genomic_DNA"/>
</dbReference>
<sequence>MTDEYSIRSALAVACPSCLADVFAREQQFRQGMRLYSPLALANRQGNEGQLLGEKFPGHGLGRLSERLILFRHDYSNQNQLALINSAADITTETLVEIVLNATLPPEEQITVVRPHELDVHSYRTPTFCDSCGEMLFGLMKQGLQCRGCNQNFHKRCVSRIPNGCQDTRRRPSASHNLLPVPLQPSPSATCSIGIGYTSEDSSSQPSSRTPSLAPPRSPTMSAGRGCWAEGRPASNIGLKIPHTFVVHTYTRPTMCHSCRKLLKGLLRQGMQCRDCKLNVHKKCSERIQNDCIGEAPRESHDVLDVLNEHPRRAIYSLSNGSV</sequence>
<reference evidence="16" key="1">
    <citation type="submission" date="2020-11" db="EMBL/GenBank/DDBJ databases">
        <authorList>
            <person name="Tran Van P."/>
        </authorList>
    </citation>
    <scope>NUCLEOTIDE SEQUENCE</scope>
</reference>
<dbReference type="PROSITE" id="PS50081">
    <property type="entry name" value="ZF_DAG_PE_2"/>
    <property type="match status" value="2"/>
</dbReference>
<keyword evidence="17" id="KW-1185">Reference proteome</keyword>
<dbReference type="Pfam" id="PF25525">
    <property type="entry name" value="Ubiquitin_PRKD1_N"/>
    <property type="match status" value="1"/>
</dbReference>
<dbReference type="PRINTS" id="PR00008">
    <property type="entry name" value="DAGPEDOMAIN"/>
</dbReference>
<keyword evidence="6" id="KW-0723">Serine/threonine-protein kinase</keyword>
<feature type="compositionally biased region" description="Low complexity" evidence="14">
    <location>
        <begin position="198"/>
        <end position="212"/>
    </location>
</feature>
<evidence type="ECO:0000256" key="8">
    <source>
        <dbReference type="ARBA" id="ARBA00022723"/>
    </source>
</evidence>
<dbReference type="AlphaFoldDB" id="A0A7R9BCX4"/>
<dbReference type="PANTHER" id="PTHR22968:SF24">
    <property type="entry name" value="SERINE_THREONINE-PROTEIN KINASE"/>
    <property type="match status" value="1"/>
</dbReference>
<dbReference type="Gene3D" id="3.30.60.20">
    <property type="match status" value="2"/>
</dbReference>
<dbReference type="GO" id="GO:0007200">
    <property type="term" value="P:phospholipase C-activating G protein-coupled receptor signaling pathway"/>
    <property type="evidence" value="ECO:0007669"/>
    <property type="project" value="TreeGrafter"/>
</dbReference>
<evidence type="ECO:0000256" key="3">
    <source>
        <dbReference type="ARBA" id="ARBA00022443"/>
    </source>
</evidence>
<evidence type="ECO:0000256" key="14">
    <source>
        <dbReference type="SAM" id="MobiDB-lite"/>
    </source>
</evidence>
<dbReference type="GO" id="GO:0005829">
    <property type="term" value="C:cytosol"/>
    <property type="evidence" value="ECO:0007669"/>
    <property type="project" value="TreeGrafter"/>
</dbReference>
<keyword evidence="10" id="KW-0863">Zinc-finger</keyword>
<proteinExistence type="predicted"/>
<name>A0A7R9BCX4_9CRUS</name>
<evidence type="ECO:0000256" key="2">
    <source>
        <dbReference type="ARBA" id="ARBA00004496"/>
    </source>
</evidence>
<dbReference type="PROSITE" id="PS00479">
    <property type="entry name" value="ZF_DAG_PE_1"/>
    <property type="match status" value="2"/>
</dbReference>
<dbReference type="OrthoDB" id="10252171at2759"/>
<keyword evidence="13" id="KW-0472">Membrane</keyword>
<dbReference type="SUPFAM" id="SSF57889">
    <property type="entry name" value="Cysteine-rich domain"/>
    <property type="match status" value="2"/>
</dbReference>
<dbReference type="GO" id="GO:0004674">
    <property type="term" value="F:protein serine/threonine kinase activity"/>
    <property type="evidence" value="ECO:0007669"/>
    <property type="project" value="UniProtKB-KW"/>
</dbReference>
<evidence type="ECO:0000256" key="11">
    <source>
        <dbReference type="ARBA" id="ARBA00022777"/>
    </source>
</evidence>
<evidence type="ECO:0000313" key="16">
    <source>
        <dbReference type="EMBL" id="CAD7272072.1"/>
    </source>
</evidence>
<evidence type="ECO:0000256" key="13">
    <source>
        <dbReference type="ARBA" id="ARBA00023136"/>
    </source>
</evidence>
<dbReference type="GO" id="GO:0035556">
    <property type="term" value="P:intracellular signal transduction"/>
    <property type="evidence" value="ECO:0007669"/>
    <property type="project" value="TreeGrafter"/>
</dbReference>
<dbReference type="InterPro" id="IPR002219">
    <property type="entry name" value="PKC_DAG/PE"/>
</dbReference>
<dbReference type="CDD" id="cd20796">
    <property type="entry name" value="C1_PKD_rpt2"/>
    <property type="match status" value="1"/>
</dbReference>
<dbReference type="FunFam" id="3.30.60.20:FF:000021">
    <property type="entry name" value="Serine/threonine-protein kinase"/>
    <property type="match status" value="1"/>
</dbReference>
<keyword evidence="9" id="KW-0677">Repeat</keyword>
<keyword evidence="4" id="KW-1003">Cell membrane</keyword>
<dbReference type="Pfam" id="PF00130">
    <property type="entry name" value="C1_1"/>
    <property type="match status" value="2"/>
</dbReference>
<dbReference type="GO" id="GO:0042383">
    <property type="term" value="C:sarcolemma"/>
    <property type="evidence" value="ECO:0007669"/>
    <property type="project" value="UniProtKB-SubCell"/>
</dbReference>
<keyword evidence="3" id="KW-0728">SH3 domain</keyword>
<evidence type="ECO:0000256" key="6">
    <source>
        <dbReference type="ARBA" id="ARBA00022527"/>
    </source>
</evidence>
<dbReference type="PANTHER" id="PTHR22968">
    <property type="entry name" value="PROTEIN KINASE C, MU"/>
    <property type="match status" value="1"/>
</dbReference>
<feature type="region of interest" description="Disordered" evidence="14">
    <location>
        <begin position="198"/>
        <end position="225"/>
    </location>
</feature>
<dbReference type="Proteomes" id="UP000678499">
    <property type="component" value="Unassembled WGS sequence"/>
</dbReference>
<protein>
    <recommendedName>
        <fullName evidence="15">Phorbol-ester/DAG-type domain-containing protein</fullName>
    </recommendedName>
</protein>